<dbReference type="PANTHER" id="PTHR12993">
    <property type="entry name" value="N-ACETYLGLUCOSAMINYL-PHOSPHATIDYLINOSITOL DE-N-ACETYLASE-RELATED"/>
    <property type="match status" value="1"/>
</dbReference>
<dbReference type="Gene3D" id="3.40.50.10320">
    <property type="entry name" value="LmbE-like"/>
    <property type="match status" value="1"/>
</dbReference>
<dbReference type="RefSeq" id="WP_377028553.1">
    <property type="nucleotide sequence ID" value="NZ_JBHOMY010000002.1"/>
</dbReference>
<name>A0ABV6Y1S2_9HYPH</name>
<dbReference type="Pfam" id="PF02585">
    <property type="entry name" value="PIG-L"/>
    <property type="match status" value="1"/>
</dbReference>
<dbReference type="InterPro" id="IPR003737">
    <property type="entry name" value="GlcNAc_PI_deacetylase-related"/>
</dbReference>
<dbReference type="InterPro" id="IPR029062">
    <property type="entry name" value="Class_I_gatase-like"/>
</dbReference>
<keyword evidence="2" id="KW-1185">Reference proteome</keyword>
<protein>
    <submittedName>
        <fullName evidence="1">PIG-L family deacetylase</fullName>
    </submittedName>
</protein>
<comment type="caution">
    <text evidence="1">The sequence shown here is derived from an EMBL/GenBank/DDBJ whole genome shotgun (WGS) entry which is preliminary data.</text>
</comment>
<dbReference type="PANTHER" id="PTHR12993:SF11">
    <property type="entry name" value="N-ACETYLGLUCOSAMINYL-PHOSPHATIDYLINOSITOL DE-N-ACETYLASE"/>
    <property type="match status" value="1"/>
</dbReference>
<gene>
    <name evidence="1" type="ORF">ACETIH_00335</name>
</gene>
<accession>A0ABV6Y1S2</accession>
<reference evidence="1 2" key="1">
    <citation type="submission" date="2024-09" db="EMBL/GenBank/DDBJ databases">
        <title>Nodulacao em especies de Leguminosae Basais da Amazonia e Caracterizacao dos Rizobios e Bacterias Associadas aos Nodulos.</title>
        <authorList>
            <person name="Jambeiro I.C.A."/>
            <person name="Lopes I.S."/>
            <person name="Aguiar E.R.G.R."/>
            <person name="Santos A.F.J."/>
            <person name="Dos Santos J.M.F."/>
            <person name="Gross E."/>
        </authorList>
    </citation>
    <scope>NUCLEOTIDE SEQUENCE [LARGE SCALE GENOMIC DNA]</scope>
    <source>
        <strain evidence="1 2">BRUESC1165</strain>
    </source>
</reference>
<dbReference type="Proteomes" id="UP001593940">
    <property type="component" value="Unassembled WGS sequence"/>
</dbReference>
<proteinExistence type="predicted"/>
<dbReference type="EMBL" id="JBHOMY010000002">
    <property type="protein sequence ID" value="MFC1455212.1"/>
    <property type="molecule type" value="Genomic_DNA"/>
</dbReference>
<sequence length="798" mass="86392">MLDDHRRLSQAVHQPALVRLHRALSRLRSVLTVMNTGAHPDDEMNGMLAALRFAYGMRVVVACSTRGEGGQNALGPERGGVLGVLRTAEMEEAARRMDADVAWLGHGPGDPVHDFGFSKNGDDTLRRWGEERVVERLVRAYRRYRPDIVIPTFLDVPGQHGHHRAMTRAAETALALAADPSAFPEHGAIDLRPWQVSKYYLPAWSGAGYAYDDEVPPPPATLNLEAAGGDEVTGLAYKQLGEWSRAAHASQGMGVWRDNPVDRWSLHLKVWSGGEAGSEYDIRDHVPATLADIAAMPGVSRPAAAALQEAQVQIDAAIAAFPNHSRIVDALSDAARRIEEARKDLGEEALSQLGHRLDRKLREIDAALFETSVNTARAVFDGSAHPGARLVLQAHIDAPGLSGVTTTPRLPAGVNATAMRDEPGLVQYEIAIPESAPHTRNYPEAFDPLGGNGEAGLRVASKVGERRIEVDLDLEKPLKIGPRHSLSLDPAVALIKVGEPASGIRVRTAGVEPTDWQVPVGWTVRQQGDAWVAVPPREVGAGIATLVPVVNGRPASSVRTIAYPHIRPTSIIETVELRVLSLDVSLPGEARIGYVGGGSDNVGAHLRRLGLDVTDLGEAELKAGSLSAFTTIVVGIFAFGLRRDLQAATERLHRFVEEGGHLVTLYHRPTDAWDPATTPPRRLVIGSPSLRWRVTDPAAPVRVLKPEHLLLTSPNCIDAGDWQGWDKERGLYFAAEYDAAYEELLALNDPGEKPLKGSLISARIGRGRHTHVSLVLHHQLDKLVPGAFRLLANLVQPA</sequence>
<dbReference type="SUPFAM" id="SSF52317">
    <property type="entry name" value="Class I glutamine amidotransferase-like"/>
    <property type="match status" value="1"/>
</dbReference>
<organism evidence="1 2">
    <name type="scientific">Microvirga arabica</name>
    <dbReference type="NCBI Taxonomy" id="1128671"/>
    <lineage>
        <taxon>Bacteria</taxon>
        <taxon>Pseudomonadati</taxon>
        <taxon>Pseudomonadota</taxon>
        <taxon>Alphaproteobacteria</taxon>
        <taxon>Hyphomicrobiales</taxon>
        <taxon>Methylobacteriaceae</taxon>
        <taxon>Microvirga</taxon>
    </lineage>
</organism>
<evidence type="ECO:0000313" key="1">
    <source>
        <dbReference type="EMBL" id="MFC1455212.1"/>
    </source>
</evidence>
<dbReference type="SUPFAM" id="SSF102588">
    <property type="entry name" value="LmbE-like"/>
    <property type="match status" value="1"/>
</dbReference>
<evidence type="ECO:0000313" key="2">
    <source>
        <dbReference type="Proteomes" id="UP001593940"/>
    </source>
</evidence>
<dbReference type="InterPro" id="IPR024078">
    <property type="entry name" value="LmbE-like_dom_sf"/>
</dbReference>